<dbReference type="InterPro" id="IPR044668">
    <property type="entry name" value="PuuD-like"/>
</dbReference>
<comment type="pathway">
    <text evidence="4">Amine and polyamine degradation; putrescine degradation; 4-aminobutanoate from putrescine: step 4/4.</text>
</comment>
<dbReference type="SUPFAM" id="SSF52317">
    <property type="entry name" value="Class I glutamine amidotransferase-like"/>
    <property type="match status" value="1"/>
</dbReference>
<protein>
    <recommendedName>
        <fullName evidence="5">gamma-glutamyl-gamma-aminobutyrate hydrolase</fullName>
        <ecNumber evidence="5">3.5.1.94</ecNumber>
    </recommendedName>
</protein>
<dbReference type="InterPro" id="IPR029062">
    <property type="entry name" value="Class_I_gatase-like"/>
</dbReference>
<dbReference type="GO" id="GO:0033969">
    <property type="term" value="F:gamma-glutamyl-gamma-aminobutyrate hydrolase activity"/>
    <property type="evidence" value="ECO:0007669"/>
    <property type="project" value="UniProtKB-EC"/>
</dbReference>
<evidence type="ECO:0000313" key="7">
    <source>
        <dbReference type="Proteomes" id="UP000636264"/>
    </source>
</evidence>
<dbReference type="FunFam" id="3.40.50.880:FF:000030">
    <property type="entry name" value="Gamma-glutamyl-gamma-aminobutyrate hydrolase PuuD"/>
    <property type="match status" value="1"/>
</dbReference>
<organism evidence="6 7">
    <name type="scientific">Nitratireductor aestuarii</name>
    <dbReference type="NCBI Taxonomy" id="1735103"/>
    <lineage>
        <taxon>Bacteria</taxon>
        <taxon>Pseudomonadati</taxon>
        <taxon>Pseudomonadota</taxon>
        <taxon>Alphaproteobacteria</taxon>
        <taxon>Hyphomicrobiales</taxon>
        <taxon>Phyllobacteriaceae</taxon>
        <taxon>Nitratireductor</taxon>
    </lineage>
</organism>
<comment type="similarity">
    <text evidence="1">Belongs to the peptidase C26 family.</text>
</comment>
<name>A0A916RPV5_9HYPH</name>
<dbReference type="PROSITE" id="PS51273">
    <property type="entry name" value="GATASE_TYPE_1"/>
    <property type="match status" value="1"/>
</dbReference>
<evidence type="ECO:0000256" key="3">
    <source>
        <dbReference type="ARBA" id="ARBA00055068"/>
    </source>
</evidence>
<dbReference type="Gene3D" id="3.40.50.880">
    <property type="match status" value="1"/>
</dbReference>
<evidence type="ECO:0000256" key="4">
    <source>
        <dbReference type="ARBA" id="ARBA00060634"/>
    </source>
</evidence>
<dbReference type="PANTHER" id="PTHR43235">
    <property type="entry name" value="GLUTAMINE AMIDOTRANSFERASE PB2B2.05-RELATED"/>
    <property type="match status" value="1"/>
</dbReference>
<accession>A0A916RPV5</accession>
<evidence type="ECO:0000313" key="6">
    <source>
        <dbReference type="EMBL" id="GGA64635.1"/>
    </source>
</evidence>
<reference evidence="6" key="2">
    <citation type="submission" date="2020-09" db="EMBL/GenBank/DDBJ databases">
        <authorList>
            <person name="Sun Q."/>
            <person name="Zhou Y."/>
        </authorList>
    </citation>
    <scope>NUCLEOTIDE SEQUENCE</scope>
    <source>
        <strain evidence="6">CGMCC 1.15320</strain>
    </source>
</reference>
<comment type="function">
    <text evidence="3">Involved in the breakdown of putrescine via hydrolysis of the gamma-glutamyl linkage of gamma-glutamyl-gamma-aminobutyrate.</text>
</comment>
<reference evidence="6" key="1">
    <citation type="journal article" date="2014" name="Int. J. Syst. Evol. Microbiol.">
        <title>Complete genome sequence of Corynebacterium casei LMG S-19264T (=DSM 44701T), isolated from a smear-ripened cheese.</title>
        <authorList>
            <consortium name="US DOE Joint Genome Institute (JGI-PGF)"/>
            <person name="Walter F."/>
            <person name="Albersmeier A."/>
            <person name="Kalinowski J."/>
            <person name="Ruckert C."/>
        </authorList>
    </citation>
    <scope>NUCLEOTIDE SEQUENCE</scope>
    <source>
        <strain evidence="6">CGMCC 1.15320</strain>
    </source>
</reference>
<sequence length="248" mass="27126">MLKPLVAVTTDVKEFDGYTWHATPEQYLKAVLTASNVLPVQVPSFGDEIDLDSLLAQVDGVLITGARSNVHPSLYGTELTVRHEPYDERRDATSLPLIRKAIEKGVPLLAVCRGIQELNVALGGSLATEIQNREGSMDHRGHGKTADEKFGMRHEVEIKEGSCLASVLGARKITVNSVHRQGIDRLAPRLQVEAVADDGTVEAVSVIDAPGFAVGVQWHPEYWVNSDDNSRRIFEAFGDAVRQHAARD</sequence>
<gene>
    <name evidence="6" type="ORF">GCM10011385_18020</name>
</gene>
<keyword evidence="7" id="KW-1185">Reference proteome</keyword>
<dbReference type="RefSeq" id="WP_188720711.1">
    <property type="nucleotide sequence ID" value="NZ_BMIF01000004.1"/>
</dbReference>
<dbReference type="CDD" id="cd01745">
    <property type="entry name" value="GATase1_2"/>
    <property type="match status" value="1"/>
</dbReference>
<dbReference type="InterPro" id="IPR011697">
    <property type="entry name" value="Peptidase_C26"/>
</dbReference>
<comment type="caution">
    <text evidence="6">The sequence shown here is derived from an EMBL/GenBank/DDBJ whole genome shotgun (WGS) entry which is preliminary data.</text>
</comment>
<evidence type="ECO:0000256" key="1">
    <source>
        <dbReference type="ARBA" id="ARBA00011083"/>
    </source>
</evidence>
<dbReference type="EMBL" id="BMIF01000004">
    <property type="protein sequence ID" value="GGA64635.1"/>
    <property type="molecule type" value="Genomic_DNA"/>
</dbReference>
<evidence type="ECO:0000256" key="5">
    <source>
        <dbReference type="ARBA" id="ARBA00066788"/>
    </source>
</evidence>
<evidence type="ECO:0000256" key="2">
    <source>
        <dbReference type="ARBA" id="ARBA00052718"/>
    </source>
</evidence>
<comment type="catalytic activity">
    <reaction evidence="2">
        <text>4-(gamma-L-glutamylamino)butanoate + H2O = 4-aminobutanoate + L-glutamate</text>
        <dbReference type="Rhea" id="RHEA:19737"/>
        <dbReference type="ChEBI" id="CHEBI:15377"/>
        <dbReference type="ChEBI" id="CHEBI:29985"/>
        <dbReference type="ChEBI" id="CHEBI:58800"/>
        <dbReference type="ChEBI" id="CHEBI:59888"/>
        <dbReference type="EC" id="3.5.1.94"/>
    </reaction>
</comment>
<proteinExistence type="inferred from homology"/>
<dbReference type="GO" id="GO:0005829">
    <property type="term" value="C:cytosol"/>
    <property type="evidence" value="ECO:0007669"/>
    <property type="project" value="TreeGrafter"/>
</dbReference>
<dbReference type="Pfam" id="PF07722">
    <property type="entry name" value="Peptidase_C26"/>
    <property type="match status" value="1"/>
</dbReference>
<dbReference type="AlphaFoldDB" id="A0A916RPV5"/>
<dbReference type="Proteomes" id="UP000636264">
    <property type="component" value="Unassembled WGS sequence"/>
</dbReference>
<keyword evidence="6" id="KW-0378">Hydrolase</keyword>
<dbReference type="GO" id="GO:0006598">
    <property type="term" value="P:polyamine catabolic process"/>
    <property type="evidence" value="ECO:0007669"/>
    <property type="project" value="TreeGrafter"/>
</dbReference>
<dbReference type="EC" id="3.5.1.94" evidence="5"/>
<dbReference type="PANTHER" id="PTHR43235:SF1">
    <property type="entry name" value="GLUTAMINE AMIDOTRANSFERASE PB2B2.05-RELATED"/>
    <property type="match status" value="1"/>
</dbReference>